<evidence type="ECO:0000259" key="5">
    <source>
        <dbReference type="SMART" id="SM00822"/>
    </source>
</evidence>
<comment type="similarity">
    <text evidence="1">Belongs to the short-chain dehydrogenases/reductases (SDR) family.</text>
</comment>
<dbReference type="InterPro" id="IPR036291">
    <property type="entry name" value="NAD(P)-bd_dom_sf"/>
</dbReference>
<dbReference type="Proteomes" id="UP000247498">
    <property type="component" value="Unassembled WGS sequence"/>
</dbReference>
<accession>A0A2V0PR69</accession>
<dbReference type="PANTHER" id="PTHR24321">
    <property type="entry name" value="DEHYDROGENASES, SHORT CHAIN"/>
    <property type="match status" value="1"/>
</dbReference>
<dbReference type="SUPFAM" id="SSF51735">
    <property type="entry name" value="NAD(P)-binding Rossmann-fold domains"/>
    <property type="match status" value="1"/>
</dbReference>
<dbReference type="Pfam" id="PF13561">
    <property type="entry name" value="adh_short_C2"/>
    <property type="match status" value="1"/>
</dbReference>
<evidence type="ECO:0000256" key="4">
    <source>
        <dbReference type="SAM" id="MobiDB-lite"/>
    </source>
</evidence>
<dbReference type="PRINTS" id="PR00080">
    <property type="entry name" value="SDRFAMILY"/>
</dbReference>
<protein>
    <submittedName>
        <fullName evidence="6">Dehydrogenase</fullName>
    </submittedName>
</protein>
<dbReference type="InterPro" id="IPR057326">
    <property type="entry name" value="KR_dom"/>
</dbReference>
<gene>
    <name evidence="6" type="ORF">Rsub_13256</name>
</gene>
<dbReference type="InterPro" id="IPR020904">
    <property type="entry name" value="Sc_DH/Rdtase_CS"/>
</dbReference>
<name>A0A2V0PR69_9CHLO</name>
<evidence type="ECO:0000256" key="3">
    <source>
        <dbReference type="ARBA" id="ARBA00023027"/>
    </source>
</evidence>
<dbReference type="SMART" id="SM00822">
    <property type="entry name" value="PKS_KR"/>
    <property type="match status" value="1"/>
</dbReference>
<keyword evidence="3" id="KW-0520">NAD</keyword>
<dbReference type="FunFam" id="3.40.50.720:FF:000084">
    <property type="entry name" value="Short-chain dehydrogenase reductase"/>
    <property type="match status" value="1"/>
</dbReference>
<dbReference type="EMBL" id="BDRX01000258">
    <property type="protein sequence ID" value="GBG00601.1"/>
    <property type="molecule type" value="Genomic_DNA"/>
</dbReference>
<dbReference type="OrthoDB" id="294295at2759"/>
<dbReference type="AlphaFoldDB" id="A0A2V0PR69"/>
<feature type="compositionally biased region" description="Pro residues" evidence="4">
    <location>
        <begin position="255"/>
        <end position="266"/>
    </location>
</feature>
<proteinExistence type="inferred from homology"/>
<reference evidence="6 7" key="1">
    <citation type="journal article" date="2018" name="Sci. Rep.">
        <title>Raphidocelis subcapitata (=Pseudokirchneriella subcapitata) provides an insight into genome evolution and environmental adaptations in the Sphaeropleales.</title>
        <authorList>
            <person name="Suzuki S."/>
            <person name="Yamaguchi H."/>
            <person name="Nakajima N."/>
            <person name="Kawachi M."/>
        </authorList>
    </citation>
    <scope>NUCLEOTIDE SEQUENCE [LARGE SCALE GENOMIC DNA]</scope>
    <source>
        <strain evidence="6 7">NIES-35</strain>
    </source>
</reference>
<evidence type="ECO:0000313" key="7">
    <source>
        <dbReference type="Proteomes" id="UP000247498"/>
    </source>
</evidence>
<evidence type="ECO:0000256" key="2">
    <source>
        <dbReference type="ARBA" id="ARBA00023002"/>
    </source>
</evidence>
<comment type="caution">
    <text evidence="6">The sequence shown here is derived from an EMBL/GenBank/DDBJ whole genome shotgun (WGS) entry which is preliminary data.</text>
</comment>
<sequence>MAQLAGKVALVTGAAKGIGAACAEALGRAGARVLLSDADGGALDAAVARLRAEGLEAAGARCDVRSSEDVAAAVAEARRRFGGLDICVANAGIVRAAPFLEMSEADFDAVIEVNLKGVFLTCQAAARAMVDCGRGGSIVVMSSVNGVMAIPTIAGYNAAKGGVNNLMRCMSLALAPHNIRVNAIAPGSIDTEVLAAVVSNEEALARVLSRTPMGRVGRPAEVASAAAFLASDAASYITGEVLTVDGGRQALNYTMPPPVQPQPPQPSAGGSSKS</sequence>
<dbReference type="PRINTS" id="PR00081">
    <property type="entry name" value="GDHRDH"/>
</dbReference>
<evidence type="ECO:0000256" key="1">
    <source>
        <dbReference type="ARBA" id="ARBA00006484"/>
    </source>
</evidence>
<evidence type="ECO:0000313" key="6">
    <source>
        <dbReference type="EMBL" id="GBG00601.1"/>
    </source>
</evidence>
<dbReference type="PROSITE" id="PS00061">
    <property type="entry name" value="ADH_SHORT"/>
    <property type="match status" value="1"/>
</dbReference>
<feature type="region of interest" description="Disordered" evidence="4">
    <location>
        <begin position="252"/>
        <end position="274"/>
    </location>
</feature>
<keyword evidence="7" id="KW-1185">Reference proteome</keyword>
<dbReference type="PANTHER" id="PTHR24321:SF8">
    <property type="entry name" value="ESTRADIOL 17-BETA-DEHYDROGENASE 8-RELATED"/>
    <property type="match status" value="1"/>
</dbReference>
<dbReference type="NCBIfam" id="NF005559">
    <property type="entry name" value="PRK07231.1"/>
    <property type="match status" value="1"/>
</dbReference>
<dbReference type="Gene3D" id="3.40.50.720">
    <property type="entry name" value="NAD(P)-binding Rossmann-like Domain"/>
    <property type="match status" value="1"/>
</dbReference>
<dbReference type="STRING" id="307507.A0A2V0PR69"/>
<dbReference type="InParanoid" id="A0A2V0PR69"/>
<feature type="domain" description="Ketoreductase" evidence="5">
    <location>
        <begin position="7"/>
        <end position="187"/>
    </location>
</feature>
<dbReference type="GO" id="GO:0016491">
    <property type="term" value="F:oxidoreductase activity"/>
    <property type="evidence" value="ECO:0007669"/>
    <property type="project" value="UniProtKB-KW"/>
</dbReference>
<organism evidence="6 7">
    <name type="scientific">Raphidocelis subcapitata</name>
    <dbReference type="NCBI Taxonomy" id="307507"/>
    <lineage>
        <taxon>Eukaryota</taxon>
        <taxon>Viridiplantae</taxon>
        <taxon>Chlorophyta</taxon>
        <taxon>core chlorophytes</taxon>
        <taxon>Chlorophyceae</taxon>
        <taxon>CS clade</taxon>
        <taxon>Sphaeropleales</taxon>
        <taxon>Selenastraceae</taxon>
        <taxon>Raphidocelis</taxon>
    </lineage>
</organism>
<keyword evidence="2" id="KW-0560">Oxidoreductase</keyword>
<dbReference type="InterPro" id="IPR002347">
    <property type="entry name" value="SDR_fam"/>
</dbReference>